<dbReference type="InterPro" id="IPR000014">
    <property type="entry name" value="PAS"/>
</dbReference>
<dbReference type="SUPFAM" id="SSF141868">
    <property type="entry name" value="EAL domain-like"/>
    <property type="match status" value="1"/>
</dbReference>
<evidence type="ECO:0000259" key="3">
    <source>
        <dbReference type="PROSITE" id="PS50883"/>
    </source>
</evidence>
<dbReference type="EMBL" id="JBHSMZ010000006">
    <property type="protein sequence ID" value="MFC5549086.1"/>
    <property type="molecule type" value="Genomic_DNA"/>
</dbReference>
<dbReference type="PANTHER" id="PTHR44757:SF2">
    <property type="entry name" value="BIOFILM ARCHITECTURE MAINTENANCE PROTEIN MBAA"/>
    <property type="match status" value="1"/>
</dbReference>
<dbReference type="Pfam" id="PF00563">
    <property type="entry name" value="EAL"/>
    <property type="match status" value="1"/>
</dbReference>
<feature type="domain" description="GGDEF" evidence="4">
    <location>
        <begin position="430"/>
        <end position="563"/>
    </location>
</feature>
<feature type="domain" description="EAL" evidence="3">
    <location>
        <begin position="572"/>
        <end position="824"/>
    </location>
</feature>
<dbReference type="InterPro" id="IPR029787">
    <property type="entry name" value="Nucleotide_cyclase"/>
</dbReference>
<dbReference type="Gene3D" id="3.30.70.270">
    <property type="match status" value="1"/>
</dbReference>
<dbReference type="NCBIfam" id="TIGR00254">
    <property type="entry name" value="GGDEF"/>
    <property type="match status" value="1"/>
</dbReference>
<dbReference type="SUPFAM" id="SSF55785">
    <property type="entry name" value="PYP-like sensor domain (PAS domain)"/>
    <property type="match status" value="3"/>
</dbReference>
<dbReference type="InterPro" id="IPR043128">
    <property type="entry name" value="Rev_trsase/Diguanyl_cyclase"/>
</dbReference>
<sequence>MPDEPVPDHERLLDGTVSEARYRAVFEHCSDAMLLTEPDGRILSANAAACHLFGYTTVELLALDLGNLFDSTDPGVAQALARRAAGGEMTAELGFVRRGGERFQARVASRVFTDDGGKAMASLVVHDISDRKHAEALLRESEQRFRLLYENAPVGIGHIDLGGKWTYVNQAFAAIAGYAPHELVGRSNLELAPPDERERSRQFTDQLLAGAIEIQRDRRLLRKDGSTRWIRLTAKMLRNSAGQPLYGIVLFYDITDAMHAEEALRRSEERFRTTFEHAPLGIAECAADGRFVAANATLQDMLGYSLAELESLANQDITHPADQETAIQNFHKLLTGQQTVTVAEQRYLRKDRSQLWVNVTVSLRGSGDGPRLIAIVEDVTARKKSEEALRGAVEYSYHLASHDNLTGLANRASFNERLKDALKYAQRDQHLVAVHVLDLDRFKSINDTLGHHAGDLLLKEVARRLKANIRETDLAARLGGDEFVIVQTHLSEAAAAEVLADKILVELSLPYQLDGHEVYSGTSMGIALFPDDAQEPDELLRLADLALYEAKNQGRLNYQMYRESLGTIAKEAKRFERELQRALREDELCLHYQPQYDLDSGRIVGIEALIRWLHPARGLLTAANFIQEVENANLMLPVGEWALRTACTAQAGWVRAGLVVPLTLNVSSKQVRHPRFLAILNKVLDDTGLPPSLLRLELRESVLLDPKFPANTLREMRKRGVRLGLDDFGAELAALSSLQKFPLDIVKPGQELVRRLSRDDNESAILTALVGVARDVKITVCADGIETADQLAAVKHLGFNCGQGYLLSPPVAVADMDRLVAAELGA</sequence>
<comment type="caution">
    <text evidence="5">The sequence shown here is derived from an EMBL/GenBank/DDBJ whole genome shotgun (WGS) entry which is preliminary data.</text>
</comment>
<dbReference type="CDD" id="cd01949">
    <property type="entry name" value="GGDEF"/>
    <property type="match status" value="1"/>
</dbReference>
<dbReference type="Gene3D" id="3.20.20.450">
    <property type="entry name" value="EAL domain"/>
    <property type="match status" value="1"/>
</dbReference>
<dbReference type="CDD" id="cd00130">
    <property type="entry name" value="PAS"/>
    <property type="match status" value="3"/>
</dbReference>
<dbReference type="InterPro" id="IPR013656">
    <property type="entry name" value="PAS_4"/>
</dbReference>
<dbReference type="InterPro" id="IPR013767">
    <property type="entry name" value="PAS_fold"/>
</dbReference>
<accession>A0ABW0RWR2</accession>
<feature type="domain" description="PAS" evidence="1">
    <location>
        <begin position="141"/>
        <end position="211"/>
    </location>
</feature>
<dbReference type="SMART" id="SM00086">
    <property type="entry name" value="PAC"/>
    <property type="match status" value="3"/>
</dbReference>
<evidence type="ECO:0000259" key="4">
    <source>
        <dbReference type="PROSITE" id="PS50887"/>
    </source>
</evidence>
<protein>
    <submittedName>
        <fullName evidence="5">PAS domain S-box protein</fullName>
    </submittedName>
</protein>
<dbReference type="PROSITE" id="PS50113">
    <property type="entry name" value="PAC"/>
    <property type="match status" value="3"/>
</dbReference>
<proteinExistence type="predicted"/>
<dbReference type="NCBIfam" id="TIGR00229">
    <property type="entry name" value="sensory_box"/>
    <property type="match status" value="3"/>
</dbReference>
<dbReference type="Pfam" id="PF00989">
    <property type="entry name" value="PAS"/>
    <property type="match status" value="1"/>
</dbReference>
<feature type="domain" description="PAC" evidence="2">
    <location>
        <begin position="341"/>
        <end position="391"/>
    </location>
</feature>
<feature type="domain" description="PAS" evidence="1">
    <location>
        <begin position="267"/>
        <end position="337"/>
    </location>
</feature>
<dbReference type="InterPro" id="IPR001610">
    <property type="entry name" value="PAC"/>
</dbReference>
<dbReference type="PROSITE" id="PS50883">
    <property type="entry name" value="EAL"/>
    <property type="match status" value="1"/>
</dbReference>
<evidence type="ECO:0000259" key="1">
    <source>
        <dbReference type="PROSITE" id="PS50112"/>
    </source>
</evidence>
<feature type="domain" description="PAC" evidence="2">
    <location>
        <begin position="89"/>
        <end position="140"/>
    </location>
</feature>
<dbReference type="Pfam" id="PF00990">
    <property type="entry name" value="GGDEF"/>
    <property type="match status" value="1"/>
</dbReference>
<dbReference type="InterPro" id="IPR001633">
    <property type="entry name" value="EAL_dom"/>
</dbReference>
<keyword evidence="6" id="KW-1185">Reference proteome</keyword>
<dbReference type="SMART" id="SM00091">
    <property type="entry name" value="PAS"/>
    <property type="match status" value="3"/>
</dbReference>
<dbReference type="SMART" id="SM00052">
    <property type="entry name" value="EAL"/>
    <property type="match status" value="1"/>
</dbReference>
<dbReference type="InterPro" id="IPR000160">
    <property type="entry name" value="GGDEF_dom"/>
</dbReference>
<dbReference type="InterPro" id="IPR035965">
    <property type="entry name" value="PAS-like_dom_sf"/>
</dbReference>
<dbReference type="SUPFAM" id="SSF55073">
    <property type="entry name" value="Nucleotide cyclase"/>
    <property type="match status" value="1"/>
</dbReference>
<reference evidence="6" key="1">
    <citation type="journal article" date="2019" name="Int. J. Syst. Evol. Microbiol.">
        <title>The Global Catalogue of Microorganisms (GCM) 10K type strain sequencing project: providing services to taxonomists for standard genome sequencing and annotation.</title>
        <authorList>
            <consortium name="The Broad Institute Genomics Platform"/>
            <consortium name="The Broad Institute Genome Sequencing Center for Infectious Disease"/>
            <person name="Wu L."/>
            <person name="Ma J."/>
        </authorList>
    </citation>
    <scope>NUCLEOTIDE SEQUENCE [LARGE SCALE GENOMIC DNA]</scope>
    <source>
        <strain evidence="6">CGMCC 4.5798</strain>
    </source>
</reference>
<dbReference type="Gene3D" id="3.30.450.20">
    <property type="entry name" value="PAS domain"/>
    <property type="match status" value="3"/>
</dbReference>
<organism evidence="5 6">
    <name type="scientific">Massilia aerilata</name>
    <dbReference type="NCBI Taxonomy" id="453817"/>
    <lineage>
        <taxon>Bacteria</taxon>
        <taxon>Pseudomonadati</taxon>
        <taxon>Pseudomonadota</taxon>
        <taxon>Betaproteobacteria</taxon>
        <taxon>Burkholderiales</taxon>
        <taxon>Oxalobacteraceae</taxon>
        <taxon>Telluria group</taxon>
        <taxon>Massilia</taxon>
    </lineage>
</organism>
<gene>
    <name evidence="5" type="ORF">ACFPO9_11210</name>
</gene>
<feature type="domain" description="PAC" evidence="2">
    <location>
        <begin position="214"/>
        <end position="266"/>
    </location>
</feature>
<name>A0ABW0RWR2_9BURK</name>
<dbReference type="InterPro" id="IPR000700">
    <property type="entry name" value="PAS-assoc_C"/>
</dbReference>
<dbReference type="PANTHER" id="PTHR44757">
    <property type="entry name" value="DIGUANYLATE CYCLASE DGCP"/>
    <property type="match status" value="1"/>
</dbReference>
<dbReference type="SMART" id="SM00267">
    <property type="entry name" value="GGDEF"/>
    <property type="match status" value="1"/>
</dbReference>
<dbReference type="InterPro" id="IPR035919">
    <property type="entry name" value="EAL_sf"/>
</dbReference>
<dbReference type="Pfam" id="PF13426">
    <property type="entry name" value="PAS_9"/>
    <property type="match status" value="1"/>
</dbReference>
<evidence type="ECO:0000313" key="5">
    <source>
        <dbReference type="EMBL" id="MFC5549086.1"/>
    </source>
</evidence>
<dbReference type="PROSITE" id="PS50887">
    <property type="entry name" value="GGDEF"/>
    <property type="match status" value="1"/>
</dbReference>
<dbReference type="InterPro" id="IPR052155">
    <property type="entry name" value="Biofilm_reg_signaling"/>
</dbReference>
<evidence type="ECO:0000259" key="2">
    <source>
        <dbReference type="PROSITE" id="PS50113"/>
    </source>
</evidence>
<dbReference type="PROSITE" id="PS50112">
    <property type="entry name" value="PAS"/>
    <property type="match status" value="3"/>
</dbReference>
<dbReference type="CDD" id="cd01948">
    <property type="entry name" value="EAL"/>
    <property type="match status" value="1"/>
</dbReference>
<evidence type="ECO:0000313" key="6">
    <source>
        <dbReference type="Proteomes" id="UP001596086"/>
    </source>
</evidence>
<dbReference type="Proteomes" id="UP001596086">
    <property type="component" value="Unassembled WGS sequence"/>
</dbReference>
<feature type="domain" description="PAS" evidence="1">
    <location>
        <begin position="18"/>
        <end position="74"/>
    </location>
</feature>
<dbReference type="Pfam" id="PF08448">
    <property type="entry name" value="PAS_4"/>
    <property type="match status" value="1"/>
</dbReference>
<dbReference type="RefSeq" id="WP_379770619.1">
    <property type="nucleotide sequence ID" value="NZ_JBHSMZ010000006.1"/>
</dbReference>